<evidence type="ECO:0000256" key="3">
    <source>
        <dbReference type="ARBA" id="ARBA00023098"/>
    </source>
</evidence>
<keyword evidence="4" id="KW-0521">NADP</keyword>
<gene>
    <name evidence="7" type="ORF">Poli38472_008245</name>
</gene>
<evidence type="ECO:0000259" key="6">
    <source>
        <dbReference type="Pfam" id="PF07993"/>
    </source>
</evidence>
<name>A0A8K1CNP4_PYTOL</name>
<comment type="similarity">
    <text evidence="1 4">Belongs to the fatty acyl-CoA reductase family.</text>
</comment>
<dbReference type="InterPro" id="IPR033640">
    <property type="entry name" value="FAR_C"/>
</dbReference>
<feature type="domain" description="Fatty acyl-CoA reductase C-terminal" evidence="5">
    <location>
        <begin position="392"/>
        <end position="464"/>
    </location>
</feature>
<dbReference type="Gene3D" id="3.40.50.720">
    <property type="entry name" value="NAD(P)-binding Rossmann-like Domain"/>
    <property type="match status" value="1"/>
</dbReference>
<evidence type="ECO:0000313" key="7">
    <source>
        <dbReference type="EMBL" id="TMW65603.1"/>
    </source>
</evidence>
<dbReference type="CDD" id="cd05236">
    <property type="entry name" value="FAR-N_SDR_e"/>
    <property type="match status" value="1"/>
</dbReference>
<evidence type="ECO:0000259" key="5">
    <source>
        <dbReference type="Pfam" id="PF03015"/>
    </source>
</evidence>
<dbReference type="SUPFAM" id="SSF51735">
    <property type="entry name" value="NAD(P)-binding Rossmann-fold domains"/>
    <property type="match status" value="1"/>
</dbReference>
<dbReference type="PANTHER" id="PTHR11011">
    <property type="entry name" value="MALE STERILITY PROTEIN 2-RELATED"/>
    <property type="match status" value="1"/>
</dbReference>
<comment type="function">
    <text evidence="4">Catalyzes the reduction of fatty acyl-CoA to fatty alcohols.</text>
</comment>
<keyword evidence="4" id="KW-0560">Oxidoreductase</keyword>
<dbReference type="Proteomes" id="UP000794436">
    <property type="component" value="Unassembled WGS sequence"/>
</dbReference>
<dbReference type="PANTHER" id="PTHR11011:SF45">
    <property type="entry name" value="FATTY ACYL-COA REDUCTASE CG8306-RELATED"/>
    <property type="match status" value="1"/>
</dbReference>
<evidence type="ECO:0000256" key="4">
    <source>
        <dbReference type="RuleBase" id="RU363097"/>
    </source>
</evidence>
<comment type="catalytic activity">
    <reaction evidence="4">
        <text>a long-chain fatty acyl-CoA + 2 NADPH + 2 H(+) = a long-chain primary fatty alcohol + 2 NADP(+) + CoA</text>
        <dbReference type="Rhea" id="RHEA:52716"/>
        <dbReference type="ChEBI" id="CHEBI:15378"/>
        <dbReference type="ChEBI" id="CHEBI:57287"/>
        <dbReference type="ChEBI" id="CHEBI:57783"/>
        <dbReference type="ChEBI" id="CHEBI:58349"/>
        <dbReference type="ChEBI" id="CHEBI:77396"/>
        <dbReference type="ChEBI" id="CHEBI:83139"/>
        <dbReference type="EC" id="1.2.1.84"/>
    </reaction>
</comment>
<organism evidence="7 8">
    <name type="scientific">Pythium oligandrum</name>
    <name type="common">Mycoparasitic fungus</name>
    <dbReference type="NCBI Taxonomy" id="41045"/>
    <lineage>
        <taxon>Eukaryota</taxon>
        <taxon>Sar</taxon>
        <taxon>Stramenopiles</taxon>
        <taxon>Oomycota</taxon>
        <taxon>Peronosporomycetes</taxon>
        <taxon>Pythiales</taxon>
        <taxon>Pythiaceae</taxon>
        <taxon>Pythium</taxon>
    </lineage>
</organism>
<dbReference type="InterPro" id="IPR036291">
    <property type="entry name" value="NAD(P)-bd_dom_sf"/>
</dbReference>
<feature type="domain" description="Thioester reductase (TE)" evidence="6">
    <location>
        <begin position="13"/>
        <end position="290"/>
    </location>
</feature>
<dbReference type="Pfam" id="PF03015">
    <property type="entry name" value="Sterile"/>
    <property type="match status" value="1"/>
</dbReference>
<dbReference type="EC" id="1.2.1.84" evidence="4"/>
<dbReference type="InterPro" id="IPR013120">
    <property type="entry name" value="FAR_NAD-bd"/>
</dbReference>
<dbReference type="CDD" id="cd09071">
    <property type="entry name" value="FAR_C"/>
    <property type="match status" value="1"/>
</dbReference>
<comment type="caution">
    <text evidence="7">The sequence shown here is derived from an EMBL/GenBank/DDBJ whole genome shotgun (WGS) entry which is preliminary data.</text>
</comment>
<dbReference type="AlphaFoldDB" id="A0A8K1CNP4"/>
<proteinExistence type="inferred from homology"/>
<accession>A0A8K1CNP4</accession>
<dbReference type="OrthoDB" id="166774at2759"/>
<evidence type="ECO:0000256" key="2">
    <source>
        <dbReference type="ARBA" id="ARBA00022516"/>
    </source>
</evidence>
<protein>
    <recommendedName>
        <fullName evidence="4">Fatty acyl-CoA reductase</fullName>
        <ecNumber evidence="4">1.2.1.84</ecNumber>
    </recommendedName>
</protein>
<evidence type="ECO:0000256" key="1">
    <source>
        <dbReference type="ARBA" id="ARBA00005928"/>
    </source>
</evidence>
<evidence type="ECO:0000313" key="8">
    <source>
        <dbReference type="Proteomes" id="UP000794436"/>
    </source>
</evidence>
<dbReference type="GO" id="GO:0080019">
    <property type="term" value="F:alcohol-forming very long-chain fatty acyl-CoA reductase activity"/>
    <property type="evidence" value="ECO:0007669"/>
    <property type="project" value="InterPro"/>
</dbReference>
<dbReference type="GO" id="GO:0102965">
    <property type="term" value="F:alcohol-forming long-chain fatty acyl-CoA reductase activity"/>
    <property type="evidence" value="ECO:0007669"/>
    <property type="project" value="UniProtKB-EC"/>
</dbReference>
<keyword evidence="2 4" id="KW-0444">Lipid biosynthesis</keyword>
<dbReference type="InterPro" id="IPR026055">
    <property type="entry name" value="FAR"/>
</dbReference>
<keyword evidence="3 4" id="KW-0443">Lipid metabolism</keyword>
<dbReference type="GO" id="GO:0035336">
    <property type="term" value="P:long-chain fatty-acyl-CoA metabolic process"/>
    <property type="evidence" value="ECO:0007669"/>
    <property type="project" value="TreeGrafter"/>
</dbReference>
<dbReference type="EMBL" id="SPLM01000037">
    <property type="protein sequence ID" value="TMW65603.1"/>
    <property type="molecule type" value="Genomic_DNA"/>
</dbReference>
<dbReference type="Pfam" id="PF07993">
    <property type="entry name" value="NAD_binding_4"/>
    <property type="match status" value="1"/>
</dbReference>
<sequence>MAEVFAGKRVLIIGATSFLGKAVIEKLLRSAPEIDKIFVLIRSEADVSSDIRLEREIINSSVFDRLHRERGPECVQFLQSKLQVVAGDTTLPMLGISVEDQLFLQENVDITIDSTATVQFNDSLDVAVNTNCVGAMNMLEFVKTCPHLLCHLHVSTAYVSSSLRELQVREELVPLGFDPEDAIDAVLEATGNQLEQLQDTLMGNYVNTYVLTKSMAEHLIVENAGDNLPYVIYRPTIIGSAWREPTPGWIDQVTGVGAVVVAGGTGIVTIMHGNEDNIVDVIPVDIAVNNLLMSVAAVVNRVQTLRPFIVHCGSSDPRQSPVQWRTIYPVVVDYFHKYPTAKSPSQCKFKMIHSKTQFKMHWFLKYKVPSAIYSGFAKTIPSKHHKNQAAERRNVNRRVKALLKAIEPFSKNQWIFLTDSMDILGRVVESTKAPDTWPIDTELINWKSYFTSFCIGLKTFMLHEDLSKDKEDTHSVTQQESCASD</sequence>
<keyword evidence="8" id="KW-1185">Reference proteome</keyword>
<reference evidence="7" key="1">
    <citation type="submission" date="2019-03" db="EMBL/GenBank/DDBJ databases">
        <title>Long read genome sequence of the mycoparasitic Pythium oligandrum ATCC 38472 isolated from sugarbeet rhizosphere.</title>
        <authorList>
            <person name="Gaulin E."/>
        </authorList>
    </citation>
    <scope>NUCLEOTIDE SEQUENCE</scope>
    <source>
        <strain evidence="7">ATCC 38472_TT</strain>
    </source>
</reference>